<keyword evidence="3" id="KW-1185">Reference proteome</keyword>
<feature type="compositionally biased region" description="Basic residues" evidence="1">
    <location>
        <begin position="133"/>
        <end position="144"/>
    </location>
</feature>
<dbReference type="Proteomes" id="UP001176941">
    <property type="component" value="Chromosome 28"/>
</dbReference>
<feature type="region of interest" description="Disordered" evidence="1">
    <location>
        <begin position="197"/>
        <end position="251"/>
    </location>
</feature>
<evidence type="ECO:0000313" key="2">
    <source>
        <dbReference type="EMBL" id="CAI9168895.1"/>
    </source>
</evidence>
<protein>
    <submittedName>
        <fullName evidence="2">Uncharacterized protein</fullName>
    </submittedName>
</protein>
<organism evidence="2 3">
    <name type="scientific">Rangifer tarandus platyrhynchus</name>
    <name type="common">Svalbard reindeer</name>
    <dbReference type="NCBI Taxonomy" id="3082113"/>
    <lineage>
        <taxon>Eukaryota</taxon>
        <taxon>Metazoa</taxon>
        <taxon>Chordata</taxon>
        <taxon>Craniata</taxon>
        <taxon>Vertebrata</taxon>
        <taxon>Euteleostomi</taxon>
        <taxon>Mammalia</taxon>
        <taxon>Eutheria</taxon>
        <taxon>Laurasiatheria</taxon>
        <taxon>Artiodactyla</taxon>
        <taxon>Ruminantia</taxon>
        <taxon>Pecora</taxon>
        <taxon>Cervidae</taxon>
        <taxon>Odocoileinae</taxon>
        <taxon>Rangifer</taxon>
    </lineage>
</organism>
<reference evidence="2" key="1">
    <citation type="submission" date="2023-04" db="EMBL/GenBank/DDBJ databases">
        <authorList>
            <consortium name="ELIXIR-Norway"/>
        </authorList>
    </citation>
    <scope>NUCLEOTIDE SEQUENCE [LARGE SCALE GENOMIC DNA]</scope>
</reference>
<evidence type="ECO:0000256" key="1">
    <source>
        <dbReference type="SAM" id="MobiDB-lite"/>
    </source>
</evidence>
<feature type="compositionally biased region" description="Pro residues" evidence="1">
    <location>
        <begin position="233"/>
        <end position="251"/>
    </location>
</feature>
<feature type="compositionally biased region" description="Low complexity" evidence="1">
    <location>
        <begin position="60"/>
        <end position="74"/>
    </location>
</feature>
<gene>
    <name evidence="2" type="ORF">MRATA1EN1_LOCUS17857</name>
</gene>
<feature type="region of interest" description="Disordered" evidence="1">
    <location>
        <begin position="1"/>
        <end position="182"/>
    </location>
</feature>
<feature type="compositionally biased region" description="Low complexity" evidence="1">
    <location>
        <begin position="154"/>
        <end position="177"/>
    </location>
</feature>
<sequence>MEGARRLRGSQPGQWEGGGPRGPRENVSRSAGPGRGAEAAGDAGRGGGGVRAQCRPPRPLLSRLFPCGRAGPARDAARGRCCEGAGPERERGAEGGAGRGGRAGERDEARGLCSEGAGPERERAGPVKGAEPRRRRRAGPRWSRRLIQAASGTRAVGGRSPAAGGPAAGVPASAGSPLCSPARLAGRLSSYLTSFCSRRPAPATVGSPLARPGRFPSRRKQSSPAGAAASPVGGPPRPAGPPRLPEPKSGP</sequence>
<dbReference type="EMBL" id="OX459964">
    <property type="protein sequence ID" value="CAI9168895.1"/>
    <property type="molecule type" value="Genomic_DNA"/>
</dbReference>
<feature type="compositionally biased region" description="Low complexity" evidence="1">
    <location>
        <begin position="29"/>
        <end position="42"/>
    </location>
</feature>
<accession>A0ABN8Z4Y7</accession>
<proteinExistence type="predicted"/>
<feature type="compositionally biased region" description="Basic and acidic residues" evidence="1">
    <location>
        <begin position="75"/>
        <end position="93"/>
    </location>
</feature>
<evidence type="ECO:0000313" key="3">
    <source>
        <dbReference type="Proteomes" id="UP001176941"/>
    </source>
</evidence>
<name>A0ABN8Z4Y7_RANTA</name>